<dbReference type="EMBL" id="BOMW01000020">
    <property type="protein sequence ID" value="GIF04661.1"/>
    <property type="molecule type" value="Genomic_DNA"/>
</dbReference>
<reference evidence="2" key="1">
    <citation type="submission" date="2021-01" db="EMBL/GenBank/DDBJ databases">
        <title>Whole genome shotgun sequence of Actinoplanes siamensis NBRC 109076.</title>
        <authorList>
            <person name="Komaki H."/>
            <person name="Tamura T."/>
        </authorList>
    </citation>
    <scope>NUCLEOTIDE SEQUENCE</scope>
    <source>
        <strain evidence="2">NBRC 109076</strain>
    </source>
</reference>
<evidence type="ECO:0000256" key="1">
    <source>
        <dbReference type="SAM" id="MobiDB-lite"/>
    </source>
</evidence>
<evidence type="ECO:0000313" key="3">
    <source>
        <dbReference type="Proteomes" id="UP000629619"/>
    </source>
</evidence>
<feature type="region of interest" description="Disordered" evidence="1">
    <location>
        <begin position="197"/>
        <end position="219"/>
    </location>
</feature>
<protein>
    <submittedName>
        <fullName evidence="2">Uncharacterized protein</fullName>
    </submittedName>
</protein>
<dbReference type="RefSeq" id="WP_203678751.1">
    <property type="nucleotide sequence ID" value="NZ_BOMW01000020.1"/>
</dbReference>
<evidence type="ECO:0000313" key="2">
    <source>
        <dbReference type="EMBL" id="GIF04661.1"/>
    </source>
</evidence>
<comment type="caution">
    <text evidence="2">The sequence shown here is derived from an EMBL/GenBank/DDBJ whole genome shotgun (WGS) entry which is preliminary data.</text>
</comment>
<organism evidence="2 3">
    <name type="scientific">Actinoplanes siamensis</name>
    <dbReference type="NCBI Taxonomy" id="1223317"/>
    <lineage>
        <taxon>Bacteria</taxon>
        <taxon>Bacillati</taxon>
        <taxon>Actinomycetota</taxon>
        <taxon>Actinomycetes</taxon>
        <taxon>Micromonosporales</taxon>
        <taxon>Micromonosporaceae</taxon>
        <taxon>Actinoplanes</taxon>
    </lineage>
</organism>
<proteinExistence type="predicted"/>
<dbReference type="Proteomes" id="UP000629619">
    <property type="component" value="Unassembled WGS sequence"/>
</dbReference>
<dbReference type="AlphaFoldDB" id="A0A919N5B2"/>
<keyword evidence="3" id="KW-1185">Reference proteome</keyword>
<gene>
    <name evidence="2" type="ORF">Asi03nite_21990</name>
</gene>
<sequence>MPLIAIPDTAFTALSRRAHADGIDPADLLDALFRPLITEDADASSPAPAAAEVEHDSTSNLGAQHLGGKLALLIEQYAAAYALTEQAKAHAQRVDGDDRERADADAARAGEETLRRSAALLTAIDALATGTVKAVPDTRLPVCTWRRGVVDVRAITSDNSRPVRVRYTPAQAIAAGAALIACAAVSDSDSHAQLTPILPPFPERLPTGDPAAAGTRRTR</sequence>
<accession>A0A919N5B2</accession>
<name>A0A919N5B2_9ACTN</name>